<dbReference type="EMBL" id="NEXC01000024">
    <property type="protein sequence ID" value="PSN83419.1"/>
    <property type="molecule type" value="Genomic_DNA"/>
</dbReference>
<dbReference type="PROSITE" id="PS51387">
    <property type="entry name" value="FAD_PCMH"/>
    <property type="match status" value="1"/>
</dbReference>
<evidence type="ECO:0000256" key="3">
    <source>
        <dbReference type="ARBA" id="ARBA00022827"/>
    </source>
</evidence>
<dbReference type="SUPFAM" id="SSF56176">
    <property type="entry name" value="FAD-binding/transporter-associated domain-like"/>
    <property type="match status" value="1"/>
</dbReference>
<dbReference type="InterPro" id="IPR016171">
    <property type="entry name" value="Vanillyl_alc_oxidase_C-sub2"/>
</dbReference>
<feature type="domain" description="FAD-binding PCMH-type" evidence="5">
    <location>
        <begin position="39"/>
        <end position="217"/>
    </location>
</feature>
<gene>
    <name evidence="6" type="ORF">B9Q01_04700</name>
</gene>
<dbReference type="InterPro" id="IPR051914">
    <property type="entry name" value="FAD-linked_OxidoTrans_Type4"/>
</dbReference>
<dbReference type="Proteomes" id="UP000240880">
    <property type="component" value="Unassembled WGS sequence"/>
</dbReference>
<sequence length="455" mass="50187">MHTVVLQVMNFDTLEKELSGKVLLDEHILKAYSKDMSIVEGRALALVRPQDEQDVLKVVRWANESKIPVVARGGGSSLEGESVPFDAIVIDFSSMNKVLELDEQNLLALVEPGVVNREFNKFLSQKWLFYPPNPGSWEISTLGGNAATNAAGPRSYKYGSTRNWVAALEAVTGKGELSWFGTRAKKSSSGLDLVRLLVGSEGTLAIFTKLLVRLAPIPEKRVGVIVPLKNVTLATNVVVALSKRPDLGISAIEFVDEKCVNALNSVYHSSIPECGAALMLEIESTQSELETKLDSLLHTLLRFEPVGEPLYEDDVDSMWDLRGRITFALEKIYGKQYREDVAVPVTNFPKLVEGVKELFSKEGMECVLFGHAGDGNLHLEFKHLESTKLHQILTQLFSLSVKLGGTISGEHGIGALKARYLNFEHSALALQIMKQIKSVFDPNRILNPKKSFDAL</sequence>
<dbReference type="InterPro" id="IPR016166">
    <property type="entry name" value="FAD-bd_PCMH"/>
</dbReference>
<dbReference type="PANTHER" id="PTHR42934:SF2">
    <property type="entry name" value="GLYCOLATE OXIDASE SUBUNIT GLCD"/>
    <property type="match status" value="1"/>
</dbReference>
<dbReference type="Gene3D" id="1.10.45.10">
    <property type="entry name" value="Vanillyl-alcohol Oxidase, Chain A, domain 4"/>
    <property type="match status" value="1"/>
</dbReference>
<reference evidence="6 7" key="1">
    <citation type="submission" date="2017-04" db="EMBL/GenBank/DDBJ databases">
        <title>Novel microbial lineages endemic to geothermal iron-oxide mats fill important gaps in the evolutionary history of Archaea.</title>
        <authorList>
            <person name="Jay Z.J."/>
            <person name="Beam J.P."/>
            <person name="Dlakic M."/>
            <person name="Rusch D.B."/>
            <person name="Kozubal M.A."/>
            <person name="Inskeep W.P."/>
        </authorList>
    </citation>
    <scope>NUCLEOTIDE SEQUENCE [LARGE SCALE GENOMIC DNA]</scope>
    <source>
        <strain evidence="6">OSP_D</strain>
    </source>
</reference>
<evidence type="ECO:0000256" key="4">
    <source>
        <dbReference type="ARBA" id="ARBA00023002"/>
    </source>
</evidence>
<keyword evidence="4" id="KW-0560">Oxidoreductase</keyword>
<evidence type="ECO:0000259" key="5">
    <source>
        <dbReference type="PROSITE" id="PS51387"/>
    </source>
</evidence>
<dbReference type="InterPro" id="IPR006094">
    <property type="entry name" value="Oxid_FAD_bind_N"/>
</dbReference>
<evidence type="ECO:0000256" key="1">
    <source>
        <dbReference type="ARBA" id="ARBA00001974"/>
    </source>
</evidence>
<dbReference type="Gene3D" id="3.30.465.10">
    <property type="match status" value="1"/>
</dbReference>
<evidence type="ECO:0000256" key="2">
    <source>
        <dbReference type="ARBA" id="ARBA00022630"/>
    </source>
</evidence>
<dbReference type="InterPro" id="IPR004113">
    <property type="entry name" value="FAD-bd_oxidored_4_C"/>
</dbReference>
<dbReference type="InterPro" id="IPR016164">
    <property type="entry name" value="FAD-linked_Oxase-like_C"/>
</dbReference>
<keyword evidence="2" id="KW-0285">Flavoprotein</keyword>
<dbReference type="FunFam" id="1.10.45.10:FF:000001">
    <property type="entry name" value="D-lactate dehydrogenase mitochondrial"/>
    <property type="match status" value="1"/>
</dbReference>
<keyword evidence="3" id="KW-0274">FAD</keyword>
<accession>A0A2R6AAQ1</accession>
<dbReference type="Pfam" id="PF01565">
    <property type="entry name" value="FAD_binding_4"/>
    <property type="match status" value="1"/>
</dbReference>
<organism evidence="6 7">
    <name type="scientific">Candidatus Marsarchaeota G1 archaeon OSP_D</name>
    <dbReference type="NCBI Taxonomy" id="1978155"/>
    <lineage>
        <taxon>Archaea</taxon>
        <taxon>Candidatus Marsarchaeota</taxon>
        <taxon>Candidatus Marsarchaeota group 1</taxon>
    </lineage>
</organism>
<dbReference type="InterPro" id="IPR036318">
    <property type="entry name" value="FAD-bd_PCMH-like_sf"/>
</dbReference>
<dbReference type="SUPFAM" id="SSF55103">
    <property type="entry name" value="FAD-linked oxidases, C-terminal domain"/>
    <property type="match status" value="1"/>
</dbReference>
<dbReference type="GO" id="GO:0016491">
    <property type="term" value="F:oxidoreductase activity"/>
    <property type="evidence" value="ECO:0007669"/>
    <property type="project" value="UniProtKB-KW"/>
</dbReference>
<dbReference type="Pfam" id="PF02913">
    <property type="entry name" value="FAD-oxidase_C"/>
    <property type="match status" value="1"/>
</dbReference>
<dbReference type="GO" id="GO:0071949">
    <property type="term" value="F:FAD binding"/>
    <property type="evidence" value="ECO:0007669"/>
    <property type="project" value="InterPro"/>
</dbReference>
<dbReference type="AlphaFoldDB" id="A0A2R6AAQ1"/>
<comment type="cofactor">
    <cofactor evidence="1">
        <name>FAD</name>
        <dbReference type="ChEBI" id="CHEBI:57692"/>
    </cofactor>
</comment>
<evidence type="ECO:0000313" key="7">
    <source>
        <dbReference type="Proteomes" id="UP000240880"/>
    </source>
</evidence>
<protein>
    <recommendedName>
        <fullName evidence="5">FAD-binding PCMH-type domain-containing protein</fullName>
    </recommendedName>
</protein>
<evidence type="ECO:0000313" key="6">
    <source>
        <dbReference type="EMBL" id="PSN83419.1"/>
    </source>
</evidence>
<comment type="caution">
    <text evidence="6">The sequence shown here is derived from an EMBL/GenBank/DDBJ whole genome shotgun (WGS) entry which is preliminary data.</text>
</comment>
<dbReference type="PANTHER" id="PTHR42934">
    <property type="entry name" value="GLYCOLATE OXIDASE SUBUNIT GLCD"/>
    <property type="match status" value="1"/>
</dbReference>
<proteinExistence type="predicted"/>
<dbReference type="Gene3D" id="3.30.70.2740">
    <property type="match status" value="1"/>
</dbReference>
<name>A0A2R6AAQ1_9ARCH</name>
<dbReference type="InterPro" id="IPR016169">
    <property type="entry name" value="FAD-bd_PCMH_sub2"/>
</dbReference>